<evidence type="ECO:0000313" key="7">
    <source>
        <dbReference type="EMBL" id="ATD07136.1"/>
    </source>
</evidence>
<dbReference type="RefSeq" id="WP_010370969.1">
    <property type="nucleotide sequence ID" value="NZ_CP011924.1"/>
</dbReference>
<evidence type="ECO:0000259" key="6">
    <source>
        <dbReference type="PROSITE" id="PS51406"/>
    </source>
</evidence>
<feature type="signal peptide" evidence="5">
    <location>
        <begin position="1"/>
        <end position="20"/>
    </location>
</feature>
<dbReference type="Gene3D" id="2.60.40.3880">
    <property type="match status" value="1"/>
</dbReference>
<keyword evidence="3" id="KW-0106">Calcium</keyword>
<gene>
    <name evidence="7" type="ORF">PPIS_a2121</name>
</gene>
<dbReference type="InterPro" id="IPR036056">
    <property type="entry name" value="Fibrinogen-like_C"/>
</dbReference>
<dbReference type="PANTHER" id="PTHR16146">
    <property type="entry name" value="INTELECTIN"/>
    <property type="match status" value="1"/>
</dbReference>
<keyword evidence="8" id="KW-1185">Reference proteome</keyword>
<accession>A0ABN5CIJ8</accession>
<feature type="domain" description="Fibrinogen C-terminal" evidence="6">
    <location>
        <begin position="130"/>
        <end position="181"/>
    </location>
</feature>
<dbReference type="Pfam" id="PF22021">
    <property type="entry name" value="RbmA-like_FnIII"/>
    <property type="match status" value="1"/>
</dbReference>
<dbReference type="InterPro" id="IPR002181">
    <property type="entry name" value="Fibrinogen_a/b/g_C_dom"/>
</dbReference>
<name>A0ABN5CIJ8_PSEO7</name>
<dbReference type="PANTHER" id="PTHR16146:SF46">
    <property type="entry name" value="INTELECTIN-1A-RELATED"/>
    <property type="match status" value="1"/>
</dbReference>
<dbReference type="Pfam" id="PF00147">
    <property type="entry name" value="Fibrinogen_C"/>
    <property type="match status" value="1"/>
</dbReference>
<keyword evidence="5" id="KW-0732">Signal</keyword>
<protein>
    <recommendedName>
        <fullName evidence="6">Fibrinogen C-terminal domain-containing protein</fullName>
    </recommendedName>
</protein>
<evidence type="ECO:0000256" key="5">
    <source>
        <dbReference type="SAM" id="SignalP"/>
    </source>
</evidence>
<dbReference type="InterPro" id="IPR054171">
    <property type="entry name" value="RbmA-like_FnIII"/>
</dbReference>
<keyword evidence="4" id="KW-1015">Disulfide bond</keyword>
<proteinExistence type="predicted"/>
<organism evidence="7 8">
    <name type="scientific">Pseudoalteromonas piscicida</name>
    <dbReference type="NCBI Taxonomy" id="43662"/>
    <lineage>
        <taxon>Bacteria</taxon>
        <taxon>Pseudomonadati</taxon>
        <taxon>Pseudomonadota</taxon>
        <taxon>Gammaproteobacteria</taxon>
        <taxon>Alteromonadales</taxon>
        <taxon>Pseudoalteromonadaceae</taxon>
        <taxon>Pseudoalteromonas</taxon>
    </lineage>
</organism>
<dbReference type="PROSITE" id="PS51406">
    <property type="entry name" value="FIBRINOGEN_C_2"/>
    <property type="match status" value="1"/>
</dbReference>
<feature type="chain" id="PRO_5045672455" description="Fibrinogen C-terminal domain-containing protein" evidence="5">
    <location>
        <begin position="21"/>
        <end position="317"/>
    </location>
</feature>
<dbReference type="Proteomes" id="UP000016521">
    <property type="component" value="Chromosome I"/>
</dbReference>
<dbReference type="InterPro" id="IPR014716">
    <property type="entry name" value="Fibrinogen_a/b/g_C_1"/>
</dbReference>
<keyword evidence="2" id="KW-0430">Lectin</keyword>
<dbReference type="SUPFAM" id="SSF56496">
    <property type="entry name" value="Fibrinogen C-terminal domain-like"/>
    <property type="match status" value="1"/>
</dbReference>
<evidence type="ECO:0000313" key="8">
    <source>
        <dbReference type="Proteomes" id="UP000016521"/>
    </source>
</evidence>
<dbReference type="Gene3D" id="3.90.215.10">
    <property type="entry name" value="Gamma Fibrinogen, chain A, domain 1"/>
    <property type="match status" value="1"/>
</dbReference>
<reference evidence="7 8" key="1">
    <citation type="submission" date="2015-06" db="EMBL/GenBank/DDBJ databases">
        <authorList>
            <person name="Xie B.-B."/>
            <person name="Rong J.-C."/>
            <person name="Qin Q.-L."/>
            <person name="Zhang Y.-Z."/>
        </authorList>
    </citation>
    <scope>NUCLEOTIDE SEQUENCE [LARGE SCALE GENOMIC DNA]</scope>
    <source>
        <strain evidence="7 8">JCM 20779</strain>
    </source>
</reference>
<evidence type="ECO:0000256" key="1">
    <source>
        <dbReference type="ARBA" id="ARBA00022723"/>
    </source>
</evidence>
<keyword evidence="1" id="KW-0479">Metal-binding</keyword>
<dbReference type="EMBL" id="CP011924">
    <property type="protein sequence ID" value="ATD07136.1"/>
    <property type="molecule type" value="Genomic_DNA"/>
</dbReference>
<dbReference type="NCBIfam" id="NF040941">
    <property type="entry name" value="GGGWT_bact"/>
    <property type="match status" value="1"/>
</dbReference>
<sequence length="317" mass="34549">MTLKRNTLLIPLLFSSVSHATVIVQATADNENATVEAIGGRVNFDTVIKNEGSADANLRYYDTLIFPKGELYNRSAASNITLSAGASFEQTRPSVVVPPEFPAGEYNYVLSVYNKDTGEITSSNFSFFKQYGEKKGASCHEILIDGQSQGSGIYTIKSESAPVPYQVYCDMETKGGGWTLVGIKNKALPNEEVEELTSLDSEASVVSDQKWQELKYVSQEVLVVADKITAVLDMDILKSANCKPLAESLTENLLAHNETGGCNGKGQDYSLFGSNQGITSVYDYSSTKFIKEKSGSGWGGADTSPYYNGTKMWIYVR</sequence>
<evidence type="ECO:0000256" key="2">
    <source>
        <dbReference type="ARBA" id="ARBA00022734"/>
    </source>
</evidence>
<evidence type="ECO:0000256" key="3">
    <source>
        <dbReference type="ARBA" id="ARBA00022837"/>
    </source>
</evidence>
<evidence type="ECO:0000256" key="4">
    <source>
        <dbReference type="ARBA" id="ARBA00023157"/>
    </source>
</evidence>